<dbReference type="InterPro" id="IPR004119">
    <property type="entry name" value="EcKL"/>
</dbReference>
<dbReference type="PANTHER" id="PTHR11012:SF55">
    <property type="entry name" value="BHLH DOMAIN-CONTAINING PROTEIN"/>
    <property type="match status" value="1"/>
</dbReference>
<dbReference type="InParanoid" id="A0A6I8VZ78"/>
<proteinExistence type="predicted"/>
<accession>A0A6I8VZ78</accession>
<feature type="domain" description="CHK kinase-like" evidence="2">
    <location>
        <begin position="137"/>
        <end position="335"/>
    </location>
</feature>
<dbReference type="RefSeq" id="XP_033236406.1">
    <property type="nucleotide sequence ID" value="XM_033380515.1"/>
</dbReference>
<organism evidence="3 4">
    <name type="scientific">Drosophila pseudoobscura pseudoobscura</name>
    <name type="common">Fruit fly</name>
    <dbReference type="NCBI Taxonomy" id="46245"/>
    <lineage>
        <taxon>Eukaryota</taxon>
        <taxon>Metazoa</taxon>
        <taxon>Ecdysozoa</taxon>
        <taxon>Arthropoda</taxon>
        <taxon>Hexapoda</taxon>
        <taxon>Insecta</taxon>
        <taxon>Pterygota</taxon>
        <taxon>Neoptera</taxon>
        <taxon>Endopterygota</taxon>
        <taxon>Diptera</taxon>
        <taxon>Brachycera</taxon>
        <taxon>Muscomorpha</taxon>
        <taxon>Ephydroidea</taxon>
        <taxon>Drosophilidae</taxon>
        <taxon>Drosophila</taxon>
        <taxon>Sophophora</taxon>
    </lineage>
</organism>
<gene>
    <name evidence="4" type="primary">LOC4817800</name>
</gene>
<protein>
    <submittedName>
        <fullName evidence="4">Uncharacterized protein isoform X1</fullName>
    </submittedName>
</protein>
<dbReference type="InterPro" id="IPR011009">
    <property type="entry name" value="Kinase-like_dom_sf"/>
</dbReference>
<dbReference type="PANTHER" id="PTHR11012">
    <property type="entry name" value="PROTEIN KINASE-LIKE DOMAIN-CONTAINING"/>
    <property type="match status" value="1"/>
</dbReference>
<dbReference type="Gene3D" id="3.90.1200.10">
    <property type="match status" value="1"/>
</dbReference>
<evidence type="ECO:0000259" key="2">
    <source>
        <dbReference type="SMART" id="SM00587"/>
    </source>
</evidence>
<dbReference type="Pfam" id="PF02958">
    <property type="entry name" value="EcKL"/>
    <property type="match status" value="1"/>
</dbReference>
<sequence length="417" mass="47545">MDSLPDICDLGHVIEPHLSGGSLRSYQTNSLTQPGDNYGSVLLSIRAQVLRPDGELYEKNLVAKVPPTDPKFWQFIQPERTCLTENAVYKILAPALATLQEEAGIPQAANFDGFARYYGSRTSLDPSCQLVDKHAILVLENLRSSHYVPGQRLQPYDLSHTLMALTYMAQFHALPLALRLLKPHFFQEQIKPFFEKFDWHAAAPESKAIMKAETLEDIRKATNNNEELISRVKKLSDEFFDFLAAPSNMPDGQFTSIIHSDFWINNLMFQYVLFSGPSGTPTHMKIIDFQTAQYDSVAHDIISFLLSSVDMPILELHFEHMLEVYYKEFISCLDRVGAEVSGYSYEAFRAEVKRVAYIQVPHAIFMTRFILAENVNVTTEQKEHHQLAELLKNTGSERICHRLNQILNIAQQLDILY</sequence>
<dbReference type="SUPFAM" id="SSF56112">
    <property type="entry name" value="Protein kinase-like (PK-like)"/>
    <property type="match status" value="1"/>
</dbReference>
<reference evidence="4" key="1">
    <citation type="submission" date="2025-08" db="UniProtKB">
        <authorList>
            <consortium name="RefSeq"/>
        </authorList>
    </citation>
    <scope>IDENTIFICATION</scope>
    <source>
        <strain evidence="4">MV-25-SWS-2005</strain>
        <tissue evidence="4">Whole body</tissue>
    </source>
</reference>
<dbReference type="AlphaFoldDB" id="A0A6I8VZ78"/>
<evidence type="ECO:0000313" key="3">
    <source>
        <dbReference type="Proteomes" id="UP000001819"/>
    </source>
</evidence>
<feature type="coiled-coil region" evidence="1">
    <location>
        <begin position="211"/>
        <end position="238"/>
    </location>
</feature>
<evidence type="ECO:0000313" key="4">
    <source>
        <dbReference type="RefSeq" id="XP_033236406.1"/>
    </source>
</evidence>
<name>A0A6I8VZ78_DROPS</name>
<keyword evidence="1" id="KW-0175">Coiled coil</keyword>
<evidence type="ECO:0000256" key="1">
    <source>
        <dbReference type="SAM" id="Coils"/>
    </source>
</evidence>
<dbReference type="InterPro" id="IPR015897">
    <property type="entry name" value="CHK_kinase-like"/>
</dbReference>
<dbReference type="Proteomes" id="UP000001819">
    <property type="component" value="Chromosome 4"/>
</dbReference>
<dbReference type="SMART" id="SM00587">
    <property type="entry name" value="CHK"/>
    <property type="match status" value="1"/>
</dbReference>
<keyword evidence="3" id="KW-1185">Reference proteome</keyword>